<sequence length="93" mass="10109">MSSLNVLRYSALALGVVVGLKTDINLQCSAKKHVEEDAYQKQVALVKEAKAEWAKLHPPKVTKSTTATEVNLEDPNLDYAAVILNAVESLKST</sequence>
<feature type="signal peptide" evidence="12">
    <location>
        <begin position="1"/>
        <end position="19"/>
    </location>
</feature>
<evidence type="ECO:0000256" key="12">
    <source>
        <dbReference type="SAM" id="SignalP"/>
    </source>
</evidence>
<evidence type="ECO:0000256" key="5">
    <source>
        <dbReference type="ARBA" id="ARBA00022781"/>
    </source>
</evidence>
<dbReference type="GO" id="GO:0015078">
    <property type="term" value="F:proton transmembrane transporter activity"/>
    <property type="evidence" value="ECO:0007669"/>
    <property type="project" value="InterPro"/>
</dbReference>
<evidence type="ECO:0000256" key="9">
    <source>
        <dbReference type="ARBA" id="ARBA00023136"/>
    </source>
</evidence>
<evidence type="ECO:0000256" key="10">
    <source>
        <dbReference type="ARBA" id="ARBA00023310"/>
    </source>
</evidence>
<evidence type="ECO:0000256" key="2">
    <source>
        <dbReference type="ARBA" id="ARBA00007333"/>
    </source>
</evidence>
<keyword evidence="3 11" id="KW-0813">Transport</keyword>
<proteinExistence type="inferred from homology"/>
<comment type="caution">
    <text evidence="13">The sequence shown here is derived from an EMBL/GenBank/DDBJ whole genome shotgun (WGS) entry which is preliminary data.</text>
</comment>
<evidence type="ECO:0000256" key="8">
    <source>
        <dbReference type="ARBA" id="ARBA00023128"/>
    </source>
</evidence>
<keyword evidence="9" id="KW-0472">Membrane</keyword>
<keyword evidence="7 11" id="KW-0406">Ion transport</keyword>
<dbReference type="InterPro" id="IPR008386">
    <property type="entry name" value="ATP_synth_F0_esu_mt"/>
</dbReference>
<dbReference type="AlphaFoldDB" id="A0AAV5S5R7"/>
<dbReference type="Proteomes" id="UP001377567">
    <property type="component" value="Unassembled WGS sequence"/>
</dbReference>
<dbReference type="GO" id="GO:0045259">
    <property type="term" value="C:proton-transporting ATP synthase complex"/>
    <property type="evidence" value="ECO:0007669"/>
    <property type="project" value="UniProtKB-UniRule"/>
</dbReference>
<keyword evidence="14" id="KW-1185">Reference proteome</keyword>
<organism evidence="13 14">
    <name type="scientific">Maudiozyma humilis</name>
    <name type="common">Sour dough yeast</name>
    <name type="synonym">Kazachstania humilis</name>
    <dbReference type="NCBI Taxonomy" id="51915"/>
    <lineage>
        <taxon>Eukaryota</taxon>
        <taxon>Fungi</taxon>
        <taxon>Dikarya</taxon>
        <taxon>Ascomycota</taxon>
        <taxon>Saccharomycotina</taxon>
        <taxon>Saccharomycetes</taxon>
        <taxon>Saccharomycetales</taxon>
        <taxon>Saccharomycetaceae</taxon>
        <taxon>Maudiozyma</taxon>
    </lineage>
</organism>
<evidence type="ECO:0000256" key="7">
    <source>
        <dbReference type="ARBA" id="ARBA00023065"/>
    </source>
</evidence>
<evidence type="ECO:0000256" key="4">
    <source>
        <dbReference type="ARBA" id="ARBA00022547"/>
    </source>
</evidence>
<evidence type="ECO:0000313" key="13">
    <source>
        <dbReference type="EMBL" id="GMM58821.1"/>
    </source>
</evidence>
<comment type="function">
    <text evidence="11">Subunit e, of the mitochondrial membrane ATP synthase complex (F(1)F(0) ATP synthase or Complex V) that produces ATP from ADP in the presence of a proton gradient across the membrane which is generated by electron transport complexes of the respiratory chain. ATP synthase complex consist of a soluble F(1) head domain - the catalytic core - and a membrane F(1) domain - the membrane proton channel. These two domains are linked by a central stalk rotating inside the F(1) region and a stationary peripheral stalk. During catalysis, ATP synthesis in the catalytic domain of F(1) is coupled via a rotary mechanism of the central stalk subunits to proton translocation. In vivo, can only synthesize ATP although its ATP hydrolase activity can be activated artificially in vitro. Part of the complex F(0) domain.</text>
</comment>
<keyword evidence="5 11" id="KW-0375">Hydrogen ion transport</keyword>
<comment type="subunit">
    <text evidence="11">F-type ATPases have 2 components, CF(1) - the catalytic core - and CF(0) - the membrane proton channel. CF(1) and CF(0) have multiple subunits.</text>
</comment>
<reference evidence="13 14" key="1">
    <citation type="journal article" date="2023" name="Elife">
        <title>Identification of key yeast species and microbe-microbe interactions impacting larval growth of Drosophila in the wild.</title>
        <authorList>
            <person name="Mure A."/>
            <person name="Sugiura Y."/>
            <person name="Maeda R."/>
            <person name="Honda K."/>
            <person name="Sakurai N."/>
            <person name="Takahashi Y."/>
            <person name="Watada M."/>
            <person name="Katoh T."/>
            <person name="Gotoh A."/>
            <person name="Gotoh Y."/>
            <person name="Taniguchi I."/>
            <person name="Nakamura K."/>
            <person name="Hayashi T."/>
            <person name="Katayama T."/>
            <person name="Uemura T."/>
            <person name="Hattori Y."/>
        </authorList>
    </citation>
    <scope>NUCLEOTIDE SEQUENCE [LARGE SCALE GENOMIC DNA]</scope>
    <source>
        <strain evidence="13 14">KH-74</strain>
    </source>
</reference>
<comment type="similarity">
    <text evidence="2 11">Belongs to the ATPase e subunit family.</text>
</comment>
<keyword evidence="8 11" id="KW-0496">Mitochondrion</keyword>
<dbReference type="GO" id="GO:0015986">
    <property type="term" value="P:proton motive force-driven ATP synthesis"/>
    <property type="evidence" value="ECO:0007669"/>
    <property type="project" value="InterPro"/>
</dbReference>
<evidence type="ECO:0000256" key="3">
    <source>
        <dbReference type="ARBA" id="ARBA00022448"/>
    </source>
</evidence>
<evidence type="ECO:0000256" key="11">
    <source>
        <dbReference type="RuleBase" id="RU367005"/>
    </source>
</evidence>
<evidence type="ECO:0000256" key="1">
    <source>
        <dbReference type="ARBA" id="ARBA00004273"/>
    </source>
</evidence>
<keyword evidence="12" id="KW-0732">Signal</keyword>
<keyword evidence="10 11" id="KW-0066">ATP synthesis</keyword>
<keyword evidence="6 11" id="KW-0999">Mitochondrion inner membrane</keyword>
<gene>
    <name evidence="13" type="ORF">DAKH74_054380</name>
</gene>
<name>A0AAV5S5R7_MAUHU</name>
<keyword evidence="4 11" id="KW-0138">CF(0)</keyword>
<comment type="subcellular location">
    <subcellularLocation>
        <location evidence="1 11">Mitochondrion inner membrane</location>
    </subcellularLocation>
</comment>
<evidence type="ECO:0000256" key="6">
    <source>
        <dbReference type="ARBA" id="ARBA00022792"/>
    </source>
</evidence>
<accession>A0AAV5S5R7</accession>
<evidence type="ECO:0000313" key="14">
    <source>
        <dbReference type="Proteomes" id="UP001377567"/>
    </source>
</evidence>
<protein>
    <recommendedName>
        <fullName evidence="11">ATP synthase F(0) complex subunit e, mitochondrial</fullName>
    </recommendedName>
</protein>
<dbReference type="EMBL" id="BTGD01000025">
    <property type="protein sequence ID" value="GMM58821.1"/>
    <property type="molecule type" value="Genomic_DNA"/>
</dbReference>
<feature type="chain" id="PRO_5043506934" description="ATP synthase F(0) complex subunit e, mitochondrial" evidence="12">
    <location>
        <begin position="20"/>
        <end position="93"/>
    </location>
</feature>
<dbReference type="Pfam" id="PF05680">
    <property type="entry name" value="ATP-synt_E"/>
    <property type="match status" value="1"/>
</dbReference>
<dbReference type="GO" id="GO:0005743">
    <property type="term" value="C:mitochondrial inner membrane"/>
    <property type="evidence" value="ECO:0007669"/>
    <property type="project" value="UniProtKB-SubCell"/>
</dbReference>